<comment type="caution">
    <text evidence="2">The sequence shown here is derived from an EMBL/GenBank/DDBJ whole genome shotgun (WGS) entry which is preliminary data.</text>
</comment>
<keyword evidence="3" id="KW-1185">Reference proteome</keyword>
<evidence type="ECO:0000313" key="2">
    <source>
        <dbReference type="EMBL" id="MDZ5662527.1"/>
    </source>
</evidence>
<feature type="transmembrane region" description="Helical" evidence="1">
    <location>
        <begin position="48"/>
        <end position="69"/>
    </location>
</feature>
<dbReference type="EMBL" id="JAXQPW010000004">
    <property type="protein sequence ID" value="MDZ5662527.1"/>
    <property type="molecule type" value="Genomic_DNA"/>
</dbReference>
<gene>
    <name evidence="2" type="ORF">SFC79_12200</name>
</gene>
<reference evidence="2 3" key="1">
    <citation type="submission" date="2023-11" db="EMBL/GenBank/DDBJ databases">
        <title>Novel species in genus Nocardioides.</title>
        <authorList>
            <person name="Zhou H."/>
        </authorList>
    </citation>
    <scope>NUCLEOTIDE SEQUENCE [LARGE SCALE GENOMIC DNA]</scope>
    <source>
        <strain evidence="2 3">S-58</strain>
    </source>
</reference>
<proteinExistence type="predicted"/>
<sequence>MTTESSATYRRSSLVPGVRVVVRAAGLTVLAGVVMTCAAAVVHGAEPAAAAALGAALVALVVSFGTLSLHVVASAMPTASLLVALVTYLTQLAIVMLVFLAITRGDLFGTTEARGWLAASMVVATLVWTAAHLVLTARERVPYFDLPTGGES</sequence>
<evidence type="ECO:0000313" key="3">
    <source>
        <dbReference type="Proteomes" id="UP001291999"/>
    </source>
</evidence>
<evidence type="ECO:0008006" key="4">
    <source>
        <dbReference type="Google" id="ProtNLM"/>
    </source>
</evidence>
<feature type="transmembrane region" description="Helical" evidence="1">
    <location>
        <begin position="115"/>
        <end position="135"/>
    </location>
</feature>
<dbReference type="Proteomes" id="UP001291999">
    <property type="component" value="Unassembled WGS sequence"/>
</dbReference>
<keyword evidence="1" id="KW-0812">Transmembrane</keyword>
<keyword evidence="1" id="KW-1133">Transmembrane helix</keyword>
<protein>
    <recommendedName>
        <fullName evidence="4">ATP synthase protein I</fullName>
    </recommendedName>
</protein>
<accession>A0ABU5KCH6</accession>
<keyword evidence="1" id="KW-0472">Membrane</keyword>
<feature type="transmembrane region" description="Helical" evidence="1">
    <location>
        <begin position="81"/>
        <end position="103"/>
    </location>
</feature>
<feature type="transmembrane region" description="Helical" evidence="1">
    <location>
        <begin position="20"/>
        <end position="42"/>
    </location>
</feature>
<dbReference type="RefSeq" id="WP_172270831.1">
    <property type="nucleotide sequence ID" value="NZ_CP141058.1"/>
</dbReference>
<organism evidence="2 3">
    <name type="scientific">Nocardioides renjunii</name>
    <dbReference type="NCBI Taxonomy" id="3095075"/>
    <lineage>
        <taxon>Bacteria</taxon>
        <taxon>Bacillati</taxon>
        <taxon>Actinomycetota</taxon>
        <taxon>Actinomycetes</taxon>
        <taxon>Propionibacteriales</taxon>
        <taxon>Nocardioidaceae</taxon>
        <taxon>Nocardioides</taxon>
    </lineage>
</organism>
<evidence type="ECO:0000256" key="1">
    <source>
        <dbReference type="SAM" id="Phobius"/>
    </source>
</evidence>
<name>A0ABU5KCH6_9ACTN</name>